<keyword evidence="2" id="KW-1185">Reference proteome</keyword>
<reference evidence="1 2" key="1">
    <citation type="submission" date="2014-04" db="EMBL/GenBank/DDBJ databases">
        <authorList>
            <consortium name="DOE Joint Genome Institute"/>
            <person name="Kuo A."/>
            <person name="Martino E."/>
            <person name="Perotto S."/>
            <person name="Kohler A."/>
            <person name="Nagy L.G."/>
            <person name="Floudas D."/>
            <person name="Copeland A."/>
            <person name="Barry K.W."/>
            <person name="Cichocki N."/>
            <person name="Veneault-Fourrey C."/>
            <person name="LaButti K."/>
            <person name="Lindquist E.A."/>
            <person name="Lipzen A."/>
            <person name="Lundell T."/>
            <person name="Morin E."/>
            <person name="Murat C."/>
            <person name="Sun H."/>
            <person name="Tunlid A."/>
            <person name="Henrissat B."/>
            <person name="Grigoriev I.V."/>
            <person name="Hibbett D.S."/>
            <person name="Martin F."/>
            <person name="Nordberg H.P."/>
            <person name="Cantor M.N."/>
            <person name="Hua S.X."/>
        </authorList>
    </citation>
    <scope>NUCLEOTIDE SEQUENCE [LARGE SCALE GENOMIC DNA]</scope>
    <source>
        <strain evidence="1 2">Zn</strain>
    </source>
</reference>
<organism evidence="1 2">
    <name type="scientific">Oidiodendron maius (strain Zn)</name>
    <dbReference type="NCBI Taxonomy" id="913774"/>
    <lineage>
        <taxon>Eukaryota</taxon>
        <taxon>Fungi</taxon>
        <taxon>Dikarya</taxon>
        <taxon>Ascomycota</taxon>
        <taxon>Pezizomycotina</taxon>
        <taxon>Leotiomycetes</taxon>
        <taxon>Leotiomycetes incertae sedis</taxon>
        <taxon>Myxotrichaceae</taxon>
        <taxon>Oidiodendron</taxon>
    </lineage>
</organism>
<evidence type="ECO:0000313" key="1">
    <source>
        <dbReference type="EMBL" id="KIN06020.1"/>
    </source>
</evidence>
<protein>
    <submittedName>
        <fullName evidence="1">Uncharacterized protein</fullName>
    </submittedName>
</protein>
<dbReference type="InParanoid" id="A0A0C3HSM4"/>
<dbReference type="HOGENOM" id="CLU_2758447_0_0_1"/>
<feature type="non-terminal residue" evidence="1">
    <location>
        <position position="1"/>
    </location>
</feature>
<sequence>MGGCINGGGNGMLASRSAGAHRSTGIFSTLGSSVLKDWFWGIRPWSSTIRHGSTGTAFCYILLVNMGLLP</sequence>
<dbReference type="AlphaFoldDB" id="A0A0C3HSM4"/>
<name>A0A0C3HSM4_OIDMZ</name>
<accession>A0A0C3HSM4</accession>
<dbReference type="EMBL" id="KN832871">
    <property type="protein sequence ID" value="KIN06020.1"/>
    <property type="molecule type" value="Genomic_DNA"/>
</dbReference>
<reference evidence="2" key="2">
    <citation type="submission" date="2015-01" db="EMBL/GenBank/DDBJ databases">
        <title>Evolutionary Origins and Diversification of the Mycorrhizal Mutualists.</title>
        <authorList>
            <consortium name="DOE Joint Genome Institute"/>
            <consortium name="Mycorrhizal Genomics Consortium"/>
            <person name="Kohler A."/>
            <person name="Kuo A."/>
            <person name="Nagy L.G."/>
            <person name="Floudas D."/>
            <person name="Copeland A."/>
            <person name="Barry K.W."/>
            <person name="Cichocki N."/>
            <person name="Veneault-Fourrey C."/>
            <person name="LaButti K."/>
            <person name="Lindquist E.A."/>
            <person name="Lipzen A."/>
            <person name="Lundell T."/>
            <person name="Morin E."/>
            <person name="Murat C."/>
            <person name="Riley R."/>
            <person name="Ohm R."/>
            <person name="Sun H."/>
            <person name="Tunlid A."/>
            <person name="Henrissat B."/>
            <person name="Grigoriev I.V."/>
            <person name="Hibbett D.S."/>
            <person name="Martin F."/>
        </authorList>
    </citation>
    <scope>NUCLEOTIDE SEQUENCE [LARGE SCALE GENOMIC DNA]</scope>
    <source>
        <strain evidence="2">Zn</strain>
    </source>
</reference>
<gene>
    <name evidence="1" type="ORF">OIDMADRAFT_17116</name>
</gene>
<evidence type="ECO:0000313" key="2">
    <source>
        <dbReference type="Proteomes" id="UP000054321"/>
    </source>
</evidence>
<dbReference type="Proteomes" id="UP000054321">
    <property type="component" value="Unassembled WGS sequence"/>
</dbReference>
<proteinExistence type="predicted"/>